<dbReference type="SUPFAM" id="SSF54060">
    <property type="entry name" value="His-Me finger endonucleases"/>
    <property type="match status" value="1"/>
</dbReference>
<protein>
    <submittedName>
        <fullName evidence="7">Putative secreted protein (Por secretion system target)</fullName>
    </submittedName>
</protein>
<dbReference type="GO" id="GO:0004518">
    <property type="term" value="F:nuclease activity"/>
    <property type="evidence" value="ECO:0007669"/>
    <property type="project" value="UniProtKB-KW"/>
</dbReference>
<dbReference type="SUPFAM" id="SSF49265">
    <property type="entry name" value="Fibronectin type III"/>
    <property type="match status" value="1"/>
</dbReference>
<dbReference type="OrthoDB" id="5485925at2"/>
<keyword evidence="2" id="KW-0540">Nuclease</keyword>
<evidence type="ECO:0000313" key="7">
    <source>
        <dbReference type="EMBL" id="PWK17882.1"/>
    </source>
</evidence>
<dbReference type="GO" id="GO:0016787">
    <property type="term" value="F:hydrolase activity"/>
    <property type="evidence" value="ECO:0007669"/>
    <property type="project" value="UniProtKB-KW"/>
</dbReference>
<feature type="chain" id="PRO_5016356372" evidence="5">
    <location>
        <begin position="19"/>
        <end position="615"/>
    </location>
</feature>
<dbReference type="CDD" id="cd00063">
    <property type="entry name" value="FN3"/>
    <property type="match status" value="1"/>
</dbReference>
<dbReference type="Proteomes" id="UP000245430">
    <property type="component" value="Unassembled WGS sequence"/>
</dbReference>
<dbReference type="RefSeq" id="WP_109682774.1">
    <property type="nucleotide sequence ID" value="NZ_QGGP01000006.1"/>
</dbReference>
<feature type="domain" description="Fibronectin type-III" evidence="6">
    <location>
        <begin position="300"/>
        <end position="389"/>
    </location>
</feature>
<dbReference type="InterPro" id="IPR007346">
    <property type="entry name" value="Endonuclease-I"/>
</dbReference>
<comment type="similarity">
    <text evidence="1">Belongs to the EndA/NucM nuclease family.</text>
</comment>
<evidence type="ECO:0000259" key="6">
    <source>
        <dbReference type="PROSITE" id="PS50853"/>
    </source>
</evidence>
<keyword evidence="4" id="KW-0378">Hydrolase</keyword>
<dbReference type="InterPro" id="IPR044925">
    <property type="entry name" value="His-Me_finger_sf"/>
</dbReference>
<dbReference type="Pfam" id="PF04231">
    <property type="entry name" value="Endonuclease_1"/>
    <property type="match status" value="1"/>
</dbReference>
<evidence type="ECO:0000256" key="1">
    <source>
        <dbReference type="ARBA" id="ARBA00006429"/>
    </source>
</evidence>
<dbReference type="NCBIfam" id="TIGR04183">
    <property type="entry name" value="Por_Secre_tail"/>
    <property type="match status" value="1"/>
</dbReference>
<name>A0A316DK43_9FLAO</name>
<dbReference type="PANTHER" id="PTHR33607">
    <property type="entry name" value="ENDONUCLEASE-1"/>
    <property type="match status" value="1"/>
</dbReference>
<comment type="caution">
    <text evidence="7">The sequence shown here is derived from an EMBL/GenBank/DDBJ whole genome shotgun (WGS) entry which is preliminary data.</text>
</comment>
<evidence type="ECO:0000256" key="4">
    <source>
        <dbReference type="ARBA" id="ARBA00022801"/>
    </source>
</evidence>
<evidence type="ECO:0000256" key="3">
    <source>
        <dbReference type="ARBA" id="ARBA00022729"/>
    </source>
</evidence>
<dbReference type="InterPro" id="IPR036116">
    <property type="entry name" value="FN3_sf"/>
</dbReference>
<reference evidence="7 8" key="1">
    <citation type="submission" date="2018-05" db="EMBL/GenBank/DDBJ databases">
        <title>Genomic Encyclopedia of Archaeal and Bacterial Type Strains, Phase II (KMG-II): from individual species to whole genera.</title>
        <authorList>
            <person name="Goeker M."/>
        </authorList>
    </citation>
    <scope>NUCLEOTIDE SEQUENCE [LARGE SCALE GENOMIC DNA]</scope>
    <source>
        <strain evidence="7 8">DSM 22637</strain>
    </source>
</reference>
<keyword evidence="3 5" id="KW-0732">Signal</keyword>
<proteinExistence type="inferred from homology"/>
<evidence type="ECO:0000313" key="8">
    <source>
        <dbReference type="Proteomes" id="UP000245430"/>
    </source>
</evidence>
<accession>A0A316DK43</accession>
<dbReference type="PANTHER" id="PTHR33607:SF2">
    <property type="entry name" value="ENDONUCLEASE-1"/>
    <property type="match status" value="1"/>
</dbReference>
<feature type="signal peptide" evidence="5">
    <location>
        <begin position="1"/>
        <end position="18"/>
    </location>
</feature>
<keyword evidence="8" id="KW-1185">Reference proteome</keyword>
<dbReference type="Pfam" id="PF00041">
    <property type="entry name" value="fn3"/>
    <property type="match status" value="1"/>
</dbReference>
<dbReference type="InterPro" id="IPR003961">
    <property type="entry name" value="FN3_dom"/>
</dbReference>
<dbReference type="PROSITE" id="PS50853">
    <property type="entry name" value="FN3"/>
    <property type="match status" value="1"/>
</dbReference>
<dbReference type="AlphaFoldDB" id="A0A316DK43"/>
<dbReference type="Gene3D" id="2.60.40.10">
    <property type="entry name" value="Immunoglobulins"/>
    <property type="match status" value="1"/>
</dbReference>
<dbReference type="Pfam" id="PF18962">
    <property type="entry name" value="Por_Secre_tail"/>
    <property type="match status" value="1"/>
</dbReference>
<dbReference type="InterPro" id="IPR013783">
    <property type="entry name" value="Ig-like_fold"/>
</dbReference>
<evidence type="ECO:0000256" key="5">
    <source>
        <dbReference type="SAM" id="SignalP"/>
    </source>
</evidence>
<sequence length="615" mass="68014">MKQFYTLLLLLISATTFAQIPTGYYDTATGTGYTLKTQLYNIINNHNDQGYNAMDGFISNYDLDLYYDQSIINPPSGSYTILDIYSEIPNDGDNTPNDPYNFSPTSDECGNYTNEGDCYNKEHVIPQSVFSEAPPMKSDAHILMPTDGRVNGFRGSYPFGRVDDNNLASQSGITNPTSNGSKLGGNLNSGYSSGYTGTVFEPIDEFKGDIARIYFYFATRYENQIDNWGAYDMFDGSSDKVLDDTFLSILMTWHEMDPVSQKEQDRNNNIYYNHQGNRNPFVDHQDWVALIWNPTPDTEAPTDPTNLVASNPTDISIDLTWTASTDNIAVASYDIYIDGTNSYNSTTNTFTVTGLDPDTEYCFTIKAKDATGNESGFSNQACETTTNNGVGVNCLAETFENIPANDGGYQTRNWTGDEGGNWIATDARTDQTLTNRAITIRNGSLTAPTTSGGIGSLTVTTKRVFGGSGGTFNLKVNGNVVGTIIYGDQDVIQTTTIPNINIEDNVTIVIDGNSVTSNRVVFDDLSWTCYTDLNVNDYHLNNITIYPNPVSNILNIQFNDSKETQVEIYNILGKRVFTKTIQQSQSIQLDNLNSGVYILKLTQDNSTISKKLIKR</sequence>
<dbReference type="InterPro" id="IPR026444">
    <property type="entry name" value="Secre_tail"/>
</dbReference>
<gene>
    <name evidence="7" type="ORF">LX78_02280</name>
</gene>
<evidence type="ECO:0000256" key="2">
    <source>
        <dbReference type="ARBA" id="ARBA00022722"/>
    </source>
</evidence>
<organism evidence="7 8">
    <name type="scientific">Xanthomarina spongicola</name>
    <dbReference type="NCBI Taxonomy" id="570520"/>
    <lineage>
        <taxon>Bacteria</taxon>
        <taxon>Pseudomonadati</taxon>
        <taxon>Bacteroidota</taxon>
        <taxon>Flavobacteriia</taxon>
        <taxon>Flavobacteriales</taxon>
        <taxon>Flavobacteriaceae</taxon>
        <taxon>Xanthomarina</taxon>
    </lineage>
</organism>
<dbReference type="SMART" id="SM00060">
    <property type="entry name" value="FN3"/>
    <property type="match status" value="1"/>
</dbReference>
<dbReference type="EMBL" id="QGGP01000006">
    <property type="protein sequence ID" value="PWK17882.1"/>
    <property type="molecule type" value="Genomic_DNA"/>
</dbReference>